<evidence type="ECO:0000256" key="2">
    <source>
        <dbReference type="ARBA" id="ARBA00023043"/>
    </source>
</evidence>
<dbReference type="Proteomes" id="UP000253153">
    <property type="component" value="Unassembled WGS sequence"/>
</dbReference>
<sequence>MAEPASAVLSFVVAGLATWKRIERIINSAKNAPRNVKHWKVVGGLLTQSLTVMQKRIALREADLTKTEVNLFEAIRKFTNDFKSDLLTLEKTIQTQSRSNRYWNAIRQPSGPDQDLFERVSRNVQIFQLSAQALQLLDPLHAVPSRGVKDLLEGISEEKLRVNPTERVNIDEEPDLRSWREAIEDVADAAVQSEFPDPIADISAIAAPNAPNRDEIPRRLSGITAKELRYRFDAAILRAERMYNAGIPELAKRQYDKAMKYKGRMDESAMSDVDLVGLEISYIKTLNACEPYDKSCEALAFERLQNLKNKLIGQSGSNDDLQHRTKQKEAVGFLCIDLRDRKGAIKLLRESLDGYLSKPDEFREKIRLISRVICEQYGYEGKWHKLDAFKRLLSENPRYDPTWERSTLERTIAWCREHGFQAMEDKGSLFIPKDNFANTTPLHKAATDTKVPPDIVRQLILAVEHAIQDKDGDTPLLVAVQHSNNTALRELLRVTDSVHVWNAKGQTPLHLCENEATLKLLLEEIQRPIPRSPPQERKRKARVKLINIDSLDAYGSTALHQACDKGDLGMARLLIEGGANVNLVSGLNETPLMITCAPSGSKGKGKLNKDRQQILEMLVNRNANTECKDSQGKPAVHQSLKKRLYSEAEIEVMLSPDPGWRFNRSRDKGRNSQSSAVTGATMSPVELAVDTSTEPFELEAINGGVLTPPSSCDEPIHSASSFSGPQVEEIEWSMSGALPAGPSEAPQPSGQKFLAREKEGIIQRMTRRGTNRLRQRH</sequence>
<dbReference type="Pfam" id="PF12796">
    <property type="entry name" value="Ank_2"/>
    <property type="match status" value="1"/>
</dbReference>
<name>A0A366QPM8_9HYPO</name>
<feature type="compositionally biased region" description="Basic residues" evidence="4">
    <location>
        <begin position="765"/>
        <end position="777"/>
    </location>
</feature>
<keyword evidence="6" id="KW-1185">Reference proteome</keyword>
<evidence type="ECO:0000313" key="5">
    <source>
        <dbReference type="EMBL" id="RBR06879.1"/>
    </source>
</evidence>
<dbReference type="AlphaFoldDB" id="A0A366QPM8"/>
<protein>
    <submittedName>
        <fullName evidence="5">Uncharacterized protein</fullName>
    </submittedName>
</protein>
<dbReference type="SUPFAM" id="SSF48403">
    <property type="entry name" value="Ankyrin repeat"/>
    <property type="match status" value="1"/>
</dbReference>
<reference evidence="5 6" key="1">
    <citation type="submission" date="2018-06" db="EMBL/GenBank/DDBJ databases">
        <title>Fusarium incarnatum-equiseti species complex species 28.</title>
        <authorList>
            <person name="Gardiner D.M."/>
        </authorList>
    </citation>
    <scope>NUCLEOTIDE SEQUENCE [LARGE SCALE GENOMIC DNA]</scope>
    <source>
        <strain evidence="5 6">FIESC_28</strain>
    </source>
</reference>
<dbReference type="EMBL" id="QKXC01000334">
    <property type="protein sequence ID" value="RBR06879.1"/>
    <property type="molecule type" value="Genomic_DNA"/>
</dbReference>
<gene>
    <name evidence="5" type="ORF">FIESC28_10914</name>
</gene>
<keyword evidence="2 3" id="KW-0040">ANK repeat</keyword>
<keyword evidence="1" id="KW-0677">Repeat</keyword>
<organism evidence="5 6">
    <name type="scientific">Fusarium coffeatum</name>
    <dbReference type="NCBI Taxonomy" id="231269"/>
    <lineage>
        <taxon>Eukaryota</taxon>
        <taxon>Fungi</taxon>
        <taxon>Dikarya</taxon>
        <taxon>Ascomycota</taxon>
        <taxon>Pezizomycotina</taxon>
        <taxon>Sordariomycetes</taxon>
        <taxon>Hypocreomycetidae</taxon>
        <taxon>Hypocreales</taxon>
        <taxon>Nectriaceae</taxon>
        <taxon>Fusarium</taxon>
        <taxon>Fusarium incarnatum-equiseti species complex</taxon>
    </lineage>
</organism>
<dbReference type="PANTHER" id="PTHR24198:SF165">
    <property type="entry name" value="ANKYRIN REPEAT-CONTAINING PROTEIN-RELATED"/>
    <property type="match status" value="1"/>
</dbReference>
<dbReference type="RefSeq" id="XP_031010923.1">
    <property type="nucleotide sequence ID" value="XM_031165044.1"/>
</dbReference>
<dbReference type="GeneID" id="42000340"/>
<dbReference type="PANTHER" id="PTHR24198">
    <property type="entry name" value="ANKYRIN REPEAT AND PROTEIN KINASE DOMAIN-CONTAINING PROTEIN"/>
    <property type="match status" value="1"/>
</dbReference>
<dbReference type="InterPro" id="IPR002110">
    <property type="entry name" value="Ankyrin_rpt"/>
</dbReference>
<feature type="region of interest" description="Disordered" evidence="4">
    <location>
        <begin position="758"/>
        <end position="777"/>
    </location>
</feature>
<evidence type="ECO:0000256" key="4">
    <source>
        <dbReference type="SAM" id="MobiDB-lite"/>
    </source>
</evidence>
<evidence type="ECO:0000256" key="1">
    <source>
        <dbReference type="ARBA" id="ARBA00022737"/>
    </source>
</evidence>
<dbReference type="PROSITE" id="PS50088">
    <property type="entry name" value="ANK_REPEAT"/>
    <property type="match status" value="1"/>
</dbReference>
<dbReference type="PROSITE" id="PS50297">
    <property type="entry name" value="ANK_REP_REGION"/>
    <property type="match status" value="1"/>
</dbReference>
<evidence type="ECO:0000313" key="6">
    <source>
        <dbReference type="Proteomes" id="UP000253153"/>
    </source>
</evidence>
<feature type="repeat" description="ANK" evidence="3">
    <location>
        <begin position="554"/>
        <end position="586"/>
    </location>
</feature>
<feature type="region of interest" description="Disordered" evidence="4">
    <location>
        <begin position="730"/>
        <end position="752"/>
    </location>
</feature>
<evidence type="ECO:0000256" key="3">
    <source>
        <dbReference type="PROSITE-ProRule" id="PRU00023"/>
    </source>
</evidence>
<dbReference type="Gene3D" id="1.25.40.20">
    <property type="entry name" value="Ankyrin repeat-containing domain"/>
    <property type="match status" value="2"/>
</dbReference>
<comment type="caution">
    <text evidence="5">The sequence shown here is derived from an EMBL/GenBank/DDBJ whole genome shotgun (WGS) entry which is preliminary data.</text>
</comment>
<proteinExistence type="predicted"/>
<dbReference type="Pfam" id="PF13857">
    <property type="entry name" value="Ank_5"/>
    <property type="match status" value="1"/>
</dbReference>
<accession>A0A366QPM8</accession>
<dbReference type="OrthoDB" id="539213at2759"/>
<dbReference type="SMART" id="SM00248">
    <property type="entry name" value="ANK"/>
    <property type="match status" value="4"/>
</dbReference>
<dbReference type="InterPro" id="IPR036770">
    <property type="entry name" value="Ankyrin_rpt-contain_sf"/>
</dbReference>